<keyword evidence="2" id="KW-0808">Transferase</keyword>
<evidence type="ECO:0000256" key="3">
    <source>
        <dbReference type="ARBA" id="ARBA00023315"/>
    </source>
</evidence>
<dbReference type="Proteomes" id="UP000326396">
    <property type="component" value="Linkage Group LG14"/>
</dbReference>
<dbReference type="Pfam" id="PF02458">
    <property type="entry name" value="Transferase"/>
    <property type="match status" value="1"/>
</dbReference>
<organism evidence="4 5">
    <name type="scientific">Mikania micrantha</name>
    <name type="common">bitter vine</name>
    <dbReference type="NCBI Taxonomy" id="192012"/>
    <lineage>
        <taxon>Eukaryota</taxon>
        <taxon>Viridiplantae</taxon>
        <taxon>Streptophyta</taxon>
        <taxon>Embryophyta</taxon>
        <taxon>Tracheophyta</taxon>
        <taxon>Spermatophyta</taxon>
        <taxon>Magnoliopsida</taxon>
        <taxon>eudicotyledons</taxon>
        <taxon>Gunneridae</taxon>
        <taxon>Pentapetalae</taxon>
        <taxon>asterids</taxon>
        <taxon>campanulids</taxon>
        <taxon>Asterales</taxon>
        <taxon>Asteraceae</taxon>
        <taxon>Asteroideae</taxon>
        <taxon>Heliantheae alliance</taxon>
        <taxon>Eupatorieae</taxon>
        <taxon>Mikania</taxon>
    </lineage>
</organism>
<dbReference type="InterPro" id="IPR023213">
    <property type="entry name" value="CAT-like_dom_sf"/>
</dbReference>
<gene>
    <name evidence="4" type="ORF">E3N88_11843</name>
</gene>
<accession>A0A5N6P3T9</accession>
<dbReference type="EMBL" id="SZYD01000006">
    <property type="protein sequence ID" value="KAD5960371.1"/>
    <property type="molecule type" value="Genomic_DNA"/>
</dbReference>
<dbReference type="PANTHER" id="PTHR31623">
    <property type="entry name" value="F21J9.9"/>
    <property type="match status" value="1"/>
</dbReference>
<evidence type="ECO:0000313" key="5">
    <source>
        <dbReference type="Proteomes" id="UP000326396"/>
    </source>
</evidence>
<comment type="caution">
    <text evidence="4">The sequence shown here is derived from an EMBL/GenBank/DDBJ whole genome shotgun (WGS) entry which is preliminary data.</text>
</comment>
<dbReference type="PANTHER" id="PTHR31623:SF80">
    <property type="entry name" value="DEACETYLVINDOLINE O-ACETYLTRANSFERASE"/>
    <property type="match status" value="1"/>
</dbReference>
<sequence length="188" mass="21611">MRMLSILRKRHLHTIVSTQIIKPSSPTPPHLKTYNLSVYDQIIPSTFTPMLLFYPNTGICYDFHDQMLDLKNSLSHTLTKYYPFAGRHAKSAPTFVDCNDHGTDFIEAYTDSTLLKFFQNTQNEDLDNLFPYDRTWNYSNRTGHDLQSDNVIPLAIKVTRFQCNGLAVAVSLSHKIADAYSLIRFITD</sequence>
<dbReference type="Gene3D" id="3.30.559.10">
    <property type="entry name" value="Chloramphenicol acetyltransferase-like domain"/>
    <property type="match status" value="1"/>
</dbReference>
<dbReference type="GO" id="GO:0016746">
    <property type="term" value="F:acyltransferase activity"/>
    <property type="evidence" value="ECO:0007669"/>
    <property type="project" value="UniProtKB-KW"/>
</dbReference>
<keyword evidence="5" id="KW-1185">Reference proteome</keyword>
<evidence type="ECO:0000256" key="1">
    <source>
        <dbReference type="ARBA" id="ARBA00009861"/>
    </source>
</evidence>
<evidence type="ECO:0000256" key="2">
    <source>
        <dbReference type="ARBA" id="ARBA00022679"/>
    </source>
</evidence>
<keyword evidence="3" id="KW-0012">Acyltransferase</keyword>
<dbReference type="OrthoDB" id="1932220at2759"/>
<dbReference type="AlphaFoldDB" id="A0A5N6P3T9"/>
<protein>
    <recommendedName>
        <fullName evidence="6">Transferase, Chloramphenicol acetyltransferase-like domain protein</fullName>
    </recommendedName>
</protein>
<evidence type="ECO:0008006" key="6">
    <source>
        <dbReference type="Google" id="ProtNLM"/>
    </source>
</evidence>
<reference evidence="4 5" key="1">
    <citation type="submission" date="2019-05" db="EMBL/GenBank/DDBJ databases">
        <title>Mikania micrantha, genome provides insights into the molecular mechanism of rapid growth.</title>
        <authorList>
            <person name="Liu B."/>
        </authorList>
    </citation>
    <scope>NUCLEOTIDE SEQUENCE [LARGE SCALE GENOMIC DNA]</scope>
    <source>
        <strain evidence="4">NLD-2019</strain>
        <tissue evidence="4">Leaf</tissue>
    </source>
</reference>
<comment type="similarity">
    <text evidence="1">Belongs to the plant acyltransferase family.</text>
</comment>
<evidence type="ECO:0000313" key="4">
    <source>
        <dbReference type="EMBL" id="KAD5960371.1"/>
    </source>
</evidence>
<name>A0A5N6P3T9_9ASTR</name>
<proteinExistence type="inferred from homology"/>